<dbReference type="AlphaFoldDB" id="A0AAV2F800"/>
<feature type="compositionally biased region" description="Low complexity" evidence="1">
    <location>
        <begin position="37"/>
        <end position="51"/>
    </location>
</feature>
<evidence type="ECO:0000256" key="1">
    <source>
        <dbReference type="SAM" id="MobiDB-lite"/>
    </source>
</evidence>
<reference evidence="2 3" key="1">
    <citation type="submission" date="2024-04" db="EMBL/GenBank/DDBJ databases">
        <authorList>
            <person name="Fracassetti M."/>
        </authorList>
    </citation>
    <scope>NUCLEOTIDE SEQUENCE [LARGE SCALE GENOMIC DNA]</scope>
</reference>
<gene>
    <name evidence="2" type="ORF">LTRI10_LOCUS34877</name>
</gene>
<accession>A0AAV2F800</accession>
<organism evidence="2 3">
    <name type="scientific">Linum trigynum</name>
    <dbReference type="NCBI Taxonomy" id="586398"/>
    <lineage>
        <taxon>Eukaryota</taxon>
        <taxon>Viridiplantae</taxon>
        <taxon>Streptophyta</taxon>
        <taxon>Embryophyta</taxon>
        <taxon>Tracheophyta</taxon>
        <taxon>Spermatophyta</taxon>
        <taxon>Magnoliopsida</taxon>
        <taxon>eudicotyledons</taxon>
        <taxon>Gunneridae</taxon>
        <taxon>Pentapetalae</taxon>
        <taxon>rosids</taxon>
        <taxon>fabids</taxon>
        <taxon>Malpighiales</taxon>
        <taxon>Linaceae</taxon>
        <taxon>Linum</taxon>
    </lineage>
</organism>
<evidence type="ECO:0000313" key="3">
    <source>
        <dbReference type="Proteomes" id="UP001497516"/>
    </source>
</evidence>
<evidence type="ECO:0000313" key="2">
    <source>
        <dbReference type="EMBL" id="CAL1394371.1"/>
    </source>
</evidence>
<keyword evidence="3" id="KW-1185">Reference proteome</keyword>
<name>A0AAV2F800_9ROSI</name>
<proteinExistence type="predicted"/>
<feature type="region of interest" description="Disordered" evidence="1">
    <location>
        <begin position="1"/>
        <end position="74"/>
    </location>
</feature>
<sequence>MCRHVGEMVGDLDGSSGEARSRSSIGGVVESSDEDCSISSGGSHSRSSGRACSRDSDGDLVETHSNQHRVSHPKEEACIAPDQIDVIIDPADANSIIW</sequence>
<dbReference type="EMBL" id="OZ034819">
    <property type="protein sequence ID" value="CAL1394371.1"/>
    <property type="molecule type" value="Genomic_DNA"/>
</dbReference>
<dbReference type="Proteomes" id="UP001497516">
    <property type="component" value="Chromosome 6"/>
</dbReference>
<protein>
    <submittedName>
        <fullName evidence="2">Uncharacterized protein</fullName>
    </submittedName>
</protein>